<dbReference type="OrthoDB" id="7619858at2"/>
<protein>
    <recommendedName>
        <fullName evidence="8">Glutathione S-transferase</fullName>
    </recommendedName>
</protein>
<evidence type="ECO:0000256" key="4">
    <source>
        <dbReference type="ARBA" id="ARBA00023136"/>
    </source>
</evidence>
<keyword evidence="2 5" id="KW-0812">Transmembrane</keyword>
<dbReference type="PANTHER" id="PTHR35814">
    <property type="match status" value="1"/>
</dbReference>
<dbReference type="SUPFAM" id="SSF161084">
    <property type="entry name" value="MAPEG domain-like"/>
    <property type="match status" value="1"/>
</dbReference>
<evidence type="ECO:0000313" key="7">
    <source>
        <dbReference type="Proteomes" id="UP000181897"/>
    </source>
</evidence>
<comment type="subcellular location">
    <subcellularLocation>
        <location evidence="1">Membrane</location>
    </subcellularLocation>
</comment>
<keyword evidence="4 5" id="KW-0472">Membrane</keyword>
<sequence>MQVTLTSLYAGMLALVFLVLSARVILYRRAHLISLGDTGDKALLKRIRAQANWAEYAPLGLLLMLLAELNGAPAMALHMMGLALLSGRVLHGVGFSCTPQKMMLRQAGMVLTLGMIGLSALGLIGHALF</sequence>
<evidence type="ECO:0008006" key="8">
    <source>
        <dbReference type="Google" id="ProtNLM"/>
    </source>
</evidence>
<keyword evidence="3 5" id="KW-1133">Transmembrane helix</keyword>
<evidence type="ECO:0000313" key="6">
    <source>
        <dbReference type="EMBL" id="APE45450.1"/>
    </source>
</evidence>
<dbReference type="Proteomes" id="UP000181897">
    <property type="component" value="Chromosome"/>
</dbReference>
<accession>A0A1J0WMB5</accession>
<dbReference type="AlphaFoldDB" id="A0A1J0WMB5"/>
<dbReference type="GO" id="GO:0016020">
    <property type="term" value="C:membrane"/>
    <property type="evidence" value="ECO:0007669"/>
    <property type="project" value="UniProtKB-SubCell"/>
</dbReference>
<evidence type="ECO:0000256" key="5">
    <source>
        <dbReference type="SAM" id="Phobius"/>
    </source>
</evidence>
<dbReference type="Pfam" id="PF01124">
    <property type="entry name" value="MAPEG"/>
    <property type="match status" value="1"/>
</dbReference>
<organism evidence="6 7">
    <name type="scientific">Sulfitobacter alexandrii</name>
    <dbReference type="NCBI Taxonomy" id="1917485"/>
    <lineage>
        <taxon>Bacteria</taxon>
        <taxon>Pseudomonadati</taxon>
        <taxon>Pseudomonadota</taxon>
        <taxon>Alphaproteobacteria</taxon>
        <taxon>Rhodobacterales</taxon>
        <taxon>Roseobacteraceae</taxon>
        <taxon>Sulfitobacter</taxon>
    </lineage>
</organism>
<evidence type="ECO:0000256" key="1">
    <source>
        <dbReference type="ARBA" id="ARBA00004370"/>
    </source>
</evidence>
<dbReference type="KEGG" id="suam:BOO69_11975"/>
<proteinExistence type="predicted"/>
<name>A0A1J0WMB5_9RHOB</name>
<feature type="transmembrane region" description="Helical" evidence="5">
    <location>
        <begin position="75"/>
        <end position="95"/>
    </location>
</feature>
<dbReference type="InterPro" id="IPR023352">
    <property type="entry name" value="MAPEG-like_dom_sf"/>
</dbReference>
<reference evidence="6 7" key="1">
    <citation type="submission" date="2016-11" db="EMBL/GenBank/DDBJ databases">
        <title>Complete genome sequence of Sulfitobacter sp. AM1-D1, a toxic bacteria associated with marine dinoflagellate Alexandrium minutum in East China Sea.</title>
        <authorList>
            <person name="Yang Q."/>
            <person name="Zhang X."/>
            <person name="Tian X."/>
        </authorList>
    </citation>
    <scope>NUCLEOTIDE SEQUENCE [LARGE SCALE GENOMIC DNA]</scope>
    <source>
        <strain evidence="6 7">AM1-D1</strain>
    </source>
</reference>
<feature type="transmembrane region" description="Helical" evidence="5">
    <location>
        <begin position="107"/>
        <end position="128"/>
    </location>
</feature>
<feature type="transmembrane region" description="Helical" evidence="5">
    <location>
        <begin position="6"/>
        <end position="26"/>
    </location>
</feature>
<dbReference type="InterPro" id="IPR001129">
    <property type="entry name" value="Membr-assoc_MAPEG"/>
</dbReference>
<evidence type="ECO:0000256" key="2">
    <source>
        <dbReference type="ARBA" id="ARBA00022692"/>
    </source>
</evidence>
<dbReference type="EMBL" id="CP018076">
    <property type="protein sequence ID" value="APE45450.1"/>
    <property type="molecule type" value="Genomic_DNA"/>
</dbReference>
<dbReference type="PANTHER" id="PTHR35814:SF1">
    <property type="entry name" value="GLUTATHIONE S-TRANSFERASE-RELATED"/>
    <property type="match status" value="1"/>
</dbReference>
<keyword evidence="7" id="KW-1185">Reference proteome</keyword>
<evidence type="ECO:0000256" key="3">
    <source>
        <dbReference type="ARBA" id="ARBA00022989"/>
    </source>
</evidence>
<dbReference type="Gene3D" id="1.20.120.550">
    <property type="entry name" value="Membrane associated eicosanoid/glutathione metabolism-like domain"/>
    <property type="match status" value="1"/>
</dbReference>
<gene>
    <name evidence="6" type="ORF">BOO69_11975</name>
</gene>